<evidence type="ECO:0000256" key="1">
    <source>
        <dbReference type="SAM" id="Phobius"/>
    </source>
</evidence>
<dbReference type="KEGG" id="suls:Sdiek1_2255"/>
<keyword evidence="1" id="KW-0472">Membrane</keyword>
<sequence length="45" mass="4924">MIVDIINFSMTASASANYVLDIGFTVLLKAFLPVFCIGLIIKRGF</sequence>
<name>A0A1Y0HMP7_9BACT</name>
<reference evidence="3" key="1">
    <citation type="submission" date="2017-05" db="EMBL/GenBank/DDBJ databases">
        <title>Dechlorination kinetics govern the competition between two new strains of the genus Sulfurospirillum.</title>
        <authorList>
            <person name="Buttet G.F."/>
            <person name="Murray A.M."/>
            <person name="Goris T."/>
            <person name="Burion M."/>
            <person name="Lin B."/>
            <person name="Rolle M."/>
            <person name="Maillard J."/>
        </authorList>
    </citation>
    <scope>NUCLEOTIDE SEQUENCE [LARGE SCALE GENOMIC DNA]</scope>
    <source>
        <strain evidence="3">SL2-1</strain>
    </source>
</reference>
<dbReference type="RefSeq" id="WP_161492036.1">
    <property type="nucleotide sequence ID" value="NZ_CP021416.1"/>
</dbReference>
<keyword evidence="1" id="KW-0812">Transmembrane</keyword>
<evidence type="ECO:0000313" key="3">
    <source>
        <dbReference type="Proteomes" id="UP000196005"/>
    </source>
</evidence>
<protein>
    <submittedName>
        <fullName evidence="2">Uncharacterized protein</fullName>
    </submittedName>
</protein>
<feature type="transmembrane region" description="Helical" evidence="1">
    <location>
        <begin position="18"/>
        <end position="41"/>
    </location>
</feature>
<keyword evidence="1" id="KW-1133">Transmembrane helix</keyword>
<dbReference type="AlphaFoldDB" id="A0A1Y0HMP7"/>
<gene>
    <name evidence="2" type="ORF">Sdiek1_2255</name>
</gene>
<proteinExistence type="predicted"/>
<dbReference type="EMBL" id="CP021416">
    <property type="protein sequence ID" value="ARU49407.1"/>
    <property type="molecule type" value="Genomic_DNA"/>
</dbReference>
<accession>A0A1Y0HMP7</accession>
<keyword evidence="3" id="KW-1185">Reference proteome</keyword>
<organism evidence="2 3">
    <name type="scientific">Sulfurospirillum diekertiae</name>
    <dbReference type="NCBI Taxonomy" id="1854492"/>
    <lineage>
        <taxon>Bacteria</taxon>
        <taxon>Pseudomonadati</taxon>
        <taxon>Campylobacterota</taxon>
        <taxon>Epsilonproteobacteria</taxon>
        <taxon>Campylobacterales</taxon>
        <taxon>Sulfurospirillaceae</taxon>
        <taxon>Sulfurospirillum</taxon>
    </lineage>
</organism>
<dbReference type="Proteomes" id="UP000196005">
    <property type="component" value="Chromosome"/>
</dbReference>
<evidence type="ECO:0000313" key="2">
    <source>
        <dbReference type="EMBL" id="ARU49407.1"/>
    </source>
</evidence>